<dbReference type="STRING" id="1653334.GA0071312_2973"/>
<reference evidence="2 4" key="2">
    <citation type="submission" date="2016-08" db="EMBL/GenBank/DDBJ databases">
        <authorList>
            <person name="Varghese N."/>
            <person name="Submissions Spin"/>
        </authorList>
    </citation>
    <scope>NUCLEOTIDE SEQUENCE [LARGE SCALE GENOMIC DNA]</scope>
    <source>
        <strain evidence="2 4">HL-109</strain>
    </source>
</reference>
<reference evidence="1 3" key="1">
    <citation type="submission" date="2015-09" db="EMBL/GenBank/DDBJ databases">
        <title>Identification and resolution of microdiversity through metagenomic sequencing of parallel consortia.</title>
        <authorList>
            <person name="Nelson W.C."/>
            <person name="Romine M.F."/>
            <person name="Lindemann S.R."/>
        </authorList>
    </citation>
    <scope>NUCLEOTIDE SEQUENCE [LARGE SCALE GENOMIC DNA]</scope>
    <source>
        <strain evidence="1">HL-109</strain>
    </source>
</reference>
<dbReference type="EMBL" id="FMBM01000002">
    <property type="protein sequence ID" value="SCC81999.1"/>
    <property type="molecule type" value="Genomic_DNA"/>
</dbReference>
<dbReference type="Proteomes" id="UP000050497">
    <property type="component" value="Unassembled WGS sequence"/>
</dbReference>
<dbReference type="EMBL" id="LJSX01000008">
    <property type="protein sequence ID" value="KPQ11351.1"/>
    <property type="molecule type" value="Genomic_DNA"/>
</dbReference>
<dbReference type="AlphaFoldDB" id="A0A0P7XV36"/>
<accession>A0A0P7XV36</accession>
<organism evidence="1 3">
    <name type="scientific">Saliniramus fredricksonii</name>
    <dbReference type="NCBI Taxonomy" id="1653334"/>
    <lineage>
        <taxon>Bacteria</taxon>
        <taxon>Pseudomonadati</taxon>
        <taxon>Pseudomonadota</taxon>
        <taxon>Alphaproteobacteria</taxon>
        <taxon>Hyphomicrobiales</taxon>
        <taxon>Salinarimonadaceae</taxon>
        <taxon>Saliniramus</taxon>
    </lineage>
</organism>
<dbReference type="Proteomes" id="UP000182800">
    <property type="component" value="Unassembled WGS sequence"/>
</dbReference>
<gene>
    <name evidence="2" type="ORF">GA0071312_2973</name>
    <name evidence="1" type="ORF">HLUCCO17_06860</name>
</gene>
<protein>
    <submittedName>
        <fullName evidence="1">Uncharacterized protein</fullName>
    </submittedName>
</protein>
<name>A0A0P7XV36_9HYPH</name>
<proteinExistence type="predicted"/>
<dbReference type="RefSeq" id="WP_074445575.1">
    <property type="nucleotide sequence ID" value="NZ_FMBM01000002.1"/>
</dbReference>
<evidence type="ECO:0000313" key="1">
    <source>
        <dbReference type="EMBL" id="KPQ11351.1"/>
    </source>
</evidence>
<comment type="caution">
    <text evidence="1">The sequence shown here is derived from an EMBL/GenBank/DDBJ whole genome shotgun (WGS) entry which is preliminary data.</text>
</comment>
<evidence type="ECO:0000313" key="2">
    <source>
        <dbReference type="EMBL" id="SCC81999.1"/>
    </source>
</evidence>
<evidence type="ECO:0000313" key="4">
    <source>
        <dbReference type="Proteomes" id="UP000182800"/>
    </source>
</evidence>
<evidence type="ECO:0000313" key="3">
    <source>
        <dbReference type="Proteomes" id="UP000050497"/>
    </source>
</evidence>
<sequence length="84" mass="9122">MSNITLPDEIAELIEGPITQETLAQLRAHYSIEAGINAQKSNELFEIAARVGDRGGPEFKAFLSETMAAFLMRGFSPLRSQAPG</sequence>
<keyword evidence="4" id="KW-1185">Reference proteome</keyword>